<dbReference type="InterPro" id="IPR042120">
    <property type="entry name" value="MutL_C_dimsub"/>
</dbReference>
<dbReference type="InterPro" id="IPR013507">
    <property type="entry name" value="DNA_mismatch_S5_2-like"/>
</dbReference>
<evidence type="ECO:0000256" key="1">
    <source>
        <dbReference type="ARBA" id="ARBA00006082"/>
    </source>
</evidence>
<comment type="caution">
    <text evidence="7">The sequence shown here is derived from an EMBL/GenBank/DDBJ whole genome shotgun (WGS) entry which is preliminary data.</text>
</comment>
<dbReference type="NCBIfam" id="TIGR00585">
    <property type="entry name" value="mutl"/>
    <property type="match status" value="1"/>
</dbReference>
<protein>
    <recommendedName>
        <fullName evidence="4">DNA mismatch repair protein MutL</fullName>
    </recommendedName>
</protein>
<dbReference type="EMBL" id="BAAACF010000001">
    <property type="protein sequence ID" value="GAA0723175.1"/>
    <property type="molecule type" value="Genomic_DNA"/>
</dbReference>
<dbReference type="PANTHER" id="PTHR10073">
    <property type="entry name" value="DNA MISMATCH REPAIR PROTEIN MLH, PMS, MUTL"/>
    <property type="match status" value="1"/>
</dbReference>
<keyword evidence="7" id="KW-0255">Endonuclease</keyword>
<dbReference type="InterPro" id="IPR014790">
    <property type="entry name" value="MutL_C"/>
</dbReference>
<dbReference type="Gene3D" id="3.30.1370.100">
    <property type="entry name" value="MutL, C-terminal domain, regulatory subdomain"/>
    <property type="match status" value="1"/>
</dbReference>
<evidence type="ECO:0000256" key="4">
    <source>
        <dbReference type="HAMAP-Rule" id="MF_00149"/>
    </source>
</evidence>
<accession>A0ABN1IX52</accession>
<dbReference type="PROSITE" id="PS00058">
    <property type="entry name" value="DNA_MISMATCH_REPAIR_1"/>
    <property type="match status" value="1"/>
</dbReference>
<dbReference type="SMART" id="SM00853">
    <property type="entry name" value="MutL_C"/>
    <property type="match status" value="1"/>
</dbReference>
<dbReference type="InterPro" id="IPR042121">
    <property type="entry name" value="MutL_C_regsub"/>
</dbReference>
<dbReference type="RefSeq" id="WP_343768510.1">
    <property type="nucleotide sequence ID" value="NZ_BAAACF010000001.1"/>
</dbReference>
<evidence type="ECO:0000256" key="2">
    <source>
        <dbReference type="ARBA" id="ARBA00022763"/>
    </source>
</evidence>
<proteinExistence type="inferred from homology"/>
<sequence>MKRINVLDQDTFNKIAAGEVVERPFSVVKELVENSIDANSKNITIEIEEGGLKTIRITDDGHGIYPEDIEKAFFAHATSKISAIEDIFNIKTMGFRGEALASIGSVSKISLKSRVQDFPYGKEIYLEGGRVLYNKEIGMNVGTTIKVENLFYNVPARLKFMKSVSREGALISDIVQRLALDNPHISFKLFNNNKIVVNTYGDDNMESVIRAIYGKEIGANITYFEHHGDILSVYGYIGNESISRGSRNNQSIFVNKRYIKSKLITTAVENAFKSFLTINKFPFFILFLDIYSEFVDVNVHPTKTEVKFKDEREIFSSVFKTVHTALKESLKSSFNIEVEEDSYEYPKYETPAFVEKIQLPIDFTTVNTVREDVKKEVFIREKFEIKGKQGEYKEKEEPKEVLREQKQRDAKFNSLRIIGQFNATYILAESFNELYVIDQHAAHEKILFEKYRNNILNGEVISQLLLAPAVLELSSEDFSIYEENKEIFHKTGFSIEIFGDNTINIKEVPLILGKPEINTLFMDILDNIRNLGSGEGVEIKYNSIARLACRAAVKANDRLSLQEMDHLLEELRYIDEPFTCPHGRPTIIKITVNELERRFKRIQ</sequence>
<evidence type="ECO:0000259" key="5">
    <source>
        <dbReference type="SMART" id="SM00853"/>
    </source>
</evidence>
<dbReference type="PANTHER" id="PTHR10073:SF12">
    <property type="entry name" value="DNA MISMATCH REPAIR PROTEIN MLH1"/>
    <property type="match status" value="1"/>
</dbReference>
<gene>
    <name evidence="4 7" type="primary">mutL</name>
    <name evidence="7" type="ORF">GCM10008905_15490</name>
</gene>
<keyword evidence="8" id="KW-1185">Reference proteome</keyword>
<dbReference type="CDD" id="cd16926">
    <property type="entry name" value="HATPase_MutL-MLH-PMS-like"/>
    <property type="match status" value="1"/>
</dbReference>
<dbReference type="GO" id="GO:0004519">
    <property type="term" value="F:endonuclease activity"/>
    <property type="evidence" value="ECO:0007669"/>
    <property type="project" value="UniProtKB-KW"/>
</dbReference>
<dbReference type="InterPro" id="IPR014721">
    <property type="entry name" value="Ribsml_uS5_D2-typ_fold_subgr"/>
</dbReference>
<dbReference type="HAMAP" id="MF_00149">
    <property type="entry name" value="DNA_mis_repair"/>
    <property type="match status" value="1"/>
</dbReference>
<dbReference type="Pfam" id="PF01119">
    <property type="entry name" value="DNA_mis_repair"/>
    <property type="match status" value="1"/>
</dbReference>
<dbReference type="SMART" id="SM01340">
    <property type="entry name" value="DNA_mis_repair"/>
    <property type="match status" value="1"/>
</dbReference>
<organism evidence="7 8">
    <name type="scientific">Clostridium malenominatum</name>
    <dbReference type="NCBI Taxonomy" id="1539"/>
    <lineage>
        <taxon>Bacteria</taxon>
        <taxon>Bacillati</taxon>
        <taxon>Bacillota</taxon>
        <taxon>Clostridia</taxon>
        <taxon>Eubacteriales</taxon>
        <taxon>Clostridiaceae</taxon>
        <taxon>Clostridium</taxon>
    </lineage>
</organism>
<dbReference type="InterPro" id="IPR020568">
    <property type="entry name" value="Ribosomal_Su5_D2-typ_SF"/>
</dbReference>
<keyword evidence="3 4" id="KW-0234">DNA repair</keyword>
<dbReference type="InterPro" id="IPR038973">
    <property type="entry name" value="MutL/Mlh/Pms-like"/>
</dbReference>
<dbReference type="Pfam" id="PF13589">
    <property type="entry name" value="HATPase_c_3"/>
    <property type="match status" value="1"/>
</dbReference>
<dbReference type="InterPro" id="IPR036890">
    <property type="entry name" value="HATPase_C_sf"/>
</dbReference>
<dbReference type="InterPro" id="IPR014762">
    <property type="entry name" value="DNA_mismatch_repair_CS"/>
</dbReference>
<dbReference type="Gene3D" id="3.30.565.10">
    <property type="entry name" value="Histidine kinase-like ATPase, C-terminal domain"/>
    <property type="match status" value="1"/>
</dbReference>
<dbReference type="Pfam" id="PF08676">
    <property type="entry name" value="MutL_C"/>
    <property type="match status" value="1"/>
</dbReference>
<evidence type="ECO:0000313" key="8">
    <source>
        <dbReference type="Proteomes" id="UP001500339"/>
    </source>
</evidence>
<dbReference type="Proteomes" id="UP001500339">
    <property type="component" value="Unassembled WGS sequence"/>
</dbReference>
<evidence type="ECO:0000259" key="6">
    <source>
        <dbReference type="SMART" id="SM01340"/>
    </source>
</evidence>
<dbReference type="SUPFAM" id="SSF118116">
    <property type="entry name" value="DNA mismatch repair protein MutL"/>
    <property type="match status" value="1"/>
</dbReference>
<dbReference type="SUPFAM" id="SSF55874">
    <property type="entry name" value="ATPase domain of HSP90 chaperone/DNA topoisomerase II/histidine kinase"/>
    <property type="match status" value="1"/>
</dbReference>
<dbReference type="InterPro" id="IPR020667">
    <property type="entry name" value="DNA_mismatch_repair_MutL"/>
</dbReference>
<keyword evidence="7" id="KW-0540">Nuclease</keyword>
<keyword evidence="2 4" id="KW-0227">DNA damage</keyword>
<evidence type="ECO:0000256" key="3">
    <source>
        <dbReference type="ARBA" id="ARBA00023204"/>
    </source>
</evidence>
<name>A0ABN1IX52_9CLOT</name>
<feature type="domain" description="DNA mismatch repair protein S5" evidence="6">
    <location>
        <begin position="209"/>
        <end position="327"/>
    </location>
</feature>
<dbReference type="Gene3D" id="3.30.1540.20">
    <property type="entry name" value="MutL, C-terminal domain, dimerisation subdomain"/>
    <property type="match status" value="1"/>
</dbReference>
<feature type="domain" description="MutL C-terminal dimerisation" evidence="5">
    <location>
        <begin position="417"/>
        <end position="559"/>
    </location>
</feature>
<dbReference type="InterPro" id="IPR037198">
    <property type="entry name" value="MutL_C_sf"/>
</dbReference>
<dbReference type="Gene3D" id="3.30.230.10">
    <property type="match status" value="1"/>
</dbReference>
<dbReference type="SUPFAM" id="SSF54211">
    <property type="entry name" value="Ribosomal protein S5 domain 2-like"/>
    <property type="match status" value="1"/>
</dbReference>
<dbReference type="InterPro" id="IPR002099">
    <property type="entry name" value="MutL/Mlh/PMS"/>
</dbReference>
<dbReference type="CDD" id="cd00782">
    <property type="entry name" value="MutL_Trans"/>
    <property type="match status" value="1"/>
</dbReference>
<reference evidence="7 8" key="1">
    <citation type="journal article" date="2019" name="Int. J. Syst. Evol. Microbiol.">
        <title>The Global Catalogue of Microorganisms (GCM) 10K type strain sequencing project: providing services to taxonomists for standard genome sequencing and annotation.</title>
        <authorList>
            <consortium name="The Broad Institute Genomics Platform"/>
            <consortium name="The Broad Institute Genome Sequencing Center for Infectious Disease"/>
            <person name="Wu L."/>
            <person name="Ma J."/>
        </authorList>
    </citation>
    <scope>NUCLEOTIDE SEQUENCE [LARGE SCALE GENOMIC DNA]</scope>
    <source>
        <strain evidence="7 8">JCM 1405</strain>
    </source>
</reference>
<keyword evidence="7" id="KW-0378">Hydrolase</keyword>
<comment type="function">
    <text evidence="4">This protein is involved in the repair of mismatches in DNA. It is required for dam-dependent methyl-directed DNA mismatch repair. May act as a 'molecular matchmaker', a protein that promotes the formation of a stable complex between two or more DNA-binding proteins in an ATP-dependent manner without itself being part of a final effector complex.</text>
</comment>
<evidence type="ECO:0000313" key="7">
    <source>
        <dbReference type="EMBL" id="GAA0723175.1"/>
    </source>
</evidence>
<comment type="similarity">
    <text evidence="1 4">Belongs to the DNA mismatch repair MutL/HexB family.</text>
</comment>